<dbReference type="InterPro" id="IPR003675">
    <property type="entry name" value="Rce1/LyrA-like_dom"/>
</dbReference>
<organism evidence="3 4">
    <name type="scientific">Sphingosinicella rhizophila</name>
    <dbReference type="NCBI Taxonomy" id="3050082"/>
    <lineage>
        <taxon>Bacteria</taxon>
        <taxon>Pseudomonadati</taxon>
        <taxon>Pseudomonadota</taxon>
        <taxon>Alphaproteobacteria</taxon>
        <taxon>Sphingomonadales</taxon>
        <taxon>Sphingosinicellaceae</taxon>
        <taxon>Sphingosinicella</taxon>
    </lineage>
</organism>
<keyword evidence="1" id="KW-0812">Transmembrane</keyword>
<protein>
    <submittedName>
        <fullName evidence="3">Type II CAAX endopeptidase family protein</fullName>
    </submittedName>
</protein>
<feature type="transmembrane region" description="Helical" evidence="1">
    <location>
        <begin position="81"/>
        <end position="105"/>
    </location>
</feature>
<dbReference type="PANTHER" id="PTHR35797:SF1">
    <property type="entry name" value="PROTEASE"/>
    <property type="match status" value="1"/>
</dbReference>
<feature type="transmembrane region" description="Helical" evidence="1">
    <location>
        <begin position="12"/>
        <end position="36"/>
    </location>
</feature>
<dbReference type="RefSeq" id="WP_315723912.1">
    <property type="nucleotide sequence ID" value="NZ_JAVUPU010000002.1"/>
</dbReference>
<accession>A0ABU3Q3X8</accession>
<feature type="transmembrane region" description="Helical" evidence="1">
    <location>
        <begin position="161"/>
        <end position="182"/>
    </location>
</feature>
<name>A0ABU3Q3X8_9SPHN</name>
<gene>
    <name evidence="3" type="ORF">RQX22_04105</name>
</gene>
<dbReference type="Pfam" id="PF02517">
    <property type="entry name" value="Rce1-like"/>
    <property type="match status" value="1"/>
</dbReference>
<evidence type="ECO:0000313" key="3">
    <source>
        <dbReference type="EMBL" id="MDT9598133.1"/>
    </source>
</evidence>
<dbReference type="EMBL" id="JAVUPU010000002">
    <property type="protein sequence ID" value="MDT9598133.1"/>
    <property type="molecule type" value="Genomic_DNA"/>
</dbReference>
<proteinExistence type="predicted"/>
<evidence type="ECO:0000313" key="4">
    <source>
        <dbReference type="Proteomes" id="UP001259572"/>
    </source>
</evidence>
<feature type="domain" description="CAAX prenyl protease 2/Lysostaphin resistance protein A-like" evidence="2">
    <location>
        <begin position="136"/>
        <end position="239"/>
    </location>
</feature>
<dbReference type="InterPro" id="IPR042150">
    <property type="entry name" value="MmRce1-like"/>
</dbReference>
<feature type="transmembrane region" description="Helical" evidence="1">
    <location>
        <begin position="125"/>
        <end position="149"/>
    </location>
</feature>
<evidence type="ECO:0000256" key="1">
    <source>
        <dbReference type="SAM" id="Phobius"/>
    </source>
</evidence>
<keyword evidence="1" id="KW-0472">Membrane</keyword>
<keyword evidence="1" id="KW-1133">Transmembrane helix</keyword>
<sequence>MDRRKTMIDLGVYLLLVIGISILFYVLIIGGGGFAGSNTRRYATGLMWTPGLAALLTVWLRRIDLRSLGWGWGEWKWNTAGYLIPLFYILAAYILIWTTGAGGFADQANVDKIAESMGWQGMDNALVLIFFFLLLAFTGTITSVSSALGEEIGWRGFLTPRLVALSSFTTGSIITGLIWALWHFPLIVAADYNGGTPWWYSTLCFAIMILGMSVILTWLRLKSGSLWPATLFHTTHNMFLQIYFQGITGERGDATKYAGGEFGWALPLMTTIVAIYFWTRRGETATQAASAHIGRAATDPQQ</sequence>
<feature type="transmembrane region" description="Helical" evidence="1">
    <location>
        <begin position="42"/>
        <end position="60"/>
    </location>
</feature>
<feature type="transmembrane region" description="Helical" evidence="1">
    <location>
        <begin position="198"/>
        <end position="219"/>
    </location>
</feature>
<dbReference type="Proteomes" id="UP001259572">
    <property type="component" value="Unassembled WGS sequence"/>
</dbReference>
<reference evidence="3 4" key="1">
    <citation type="submission" date="2023-05" db="EMBL/GenBank/DDBJ databases">
        <authorList>
            <person name="Guo Y."/>
        </authorList>
    </citation>
    <scope>NUCLEOTIDE SEQUENCE [LARGE SCALE GENOMIC DNA]</scope>
    <source>
        <strain evidence="3 4">GR2756</strain>
    </source>
</reference>
<evidence type="ECO:0000259" key="2">
    <source>
        <dbReference type="Pfam" id="PF02517"/>
    </source>
</evidence>
<keyword evidence="4" id="KW-1185">Reference proteome</keyword>
<dbReference type="PANTHER" id="PTHR35797">
    <property type="entry name" value="PROTEASE-RELATED"/>
    <property type="match status" value="1"/>
</dbReference>
<comment type="caution">
    <text evidence="3">The sequence shown here is derived from an EMBL/GenBank/DDBJ whole genome shotgun (WGS) entry which is preliminary data.</text>
</comment>